<evidence type="ECO:0000313" key="2">
    <source>
        <dbReference type="EMBL" id="PYD36994.1"/>
    </source>
</evidence>
<comment type="similarity">
    <text evidence="1">Belongs to the GST superfamily. Zeta family.</text>
</comment>
<dbReference type="PANTHER" id="PTHR42673">
    <property type="entry name" value="MALEYLACETOACETATE ISOMERASE"/>
    <property type="match status" value="1"/>
</dbReference>
<dbReference type="GO" id="GO:0004364">
    <property type="term" value="F:glutathione transferase activity"/>
    <property type="evidence" value="ECO:0007669"/>
    <property type="project" value="TreeGrafter"/>
</dbReference>
<accession>A0A318NTB1</accession>
<dbReference type="InterPro" id="IPR004045">
    <property type="entry name" value="Glutathione_S-Trfase_N"/>
</dbReference>
<dbReference type="OrthoDB" id="9797500at2"/>
<comment type="caution">
    <text evidence="2">The sequence shown here is derived from an EMBL/GenBank/DDBJ whole genome shotgun (WGS) entry which is preliminary data.</text>
</comment>
<proteinExistence type="inferred from homology"/>
<dbReference type="GO" id="GO:0016034">
    <property type="term" value="F:maleylacetoacetate isomerase activity"/>
    <property type="evidence" value="ECO:0007669"/>
    <property type="project" value="TreeGrafter"/>
</dbReference>
<reference evidence="2 3" key="1">
    <citation type="submission" date="2017-11" db="EMBL/GenBank/DDBJ databases">
        <title>Genome sequence of the oocydin A producing rhizobacterium Serratia plymuthica 4Rx5.</title>
        <authorList>
            <person name="Matilla M.A."/>
            <person name="Udaondo Z."/>
            <person name="Salmond G.P.C."/>
        </authorList>
    </citation>
    <scope>NUCLEOTIDE SEQUENCE [LARGE SCALE GENOMIC DNA]</scope>
    <source>
        <strain evidence="2 3">4Rx5</strain>
    </source>
</reference>
<organism evidence="2 3">
    <name type="scientific">Serratia plymuthica</name>
    <dbReference type="NCBI Taxonomy" id="82996"/>
    <lineage>
        <taxon>Bacteria</taxon>
        <taxon>Pseudomonadati</taxon>
        <taxon>Pseudomonadota</taxon>
        <taxon>Gammaproteobacteria</taxon>
        <taxon>Enterobacterales</taxon>
        <taxon>Yersiniaceae</taxon>
        <taxon>Serratia</taxon>
    </lineage>
</organism>
<dbReference type="SFLD" id="SFLDS00019">
    <property type="entry name" value="Glutathione_Transferase_(cytos"/>
    <property type="match status" value="1"/>
</dbReference>
<dbReference type="InterPro" id="IPR005955">
    <property type="entry name" value="GST_Zeta"/>
</dbReference>
<dbReference type="AlphaFoldDB" id="A0A318NTB1"/>
<dbReference type="EMBL" id="PESE01000008">
    <property type="protein sequence ID" value="PYD36994.1"/>
    <property type="molecule type" value="Genomic_DNA"/>
</dbReference>
<sequence>MAVHRVLYAGQVSSASARVRIALKIKRLEFQEITIGLAEGEQHRPAYLQLQPQKLVPVLVDKNGTYIQSLAIIEYLDECYPLPRLLPNTLSERAWVRAFAQIFCADTHPLLTRRVFSLLNQMSMGEEEIQQWRMHWLRESFVAAEEMLSQRSQSMTYCQGDQPGLADIFLIPQCDAAHRMGFSLELYPNIWRIYTHCKQLEEFKMDRSKE</sequence>
<evidence type="ECO:0000313" key="3">
    <source>
        <dbReference type="Proteomes" id="UP000248196"/>
    </source>
</evidence>
<dbReference type="PROSITE" id="PS50404">
    <property type="entry name" value="GST_NTER"/>
    <property type="match status" value="1"/>
</dbReference>
<dbReference type="RefSeq" id="WP_020457648.1">
    <property type="nucleotide sequence ID" value="NZ_JBJVNY010000008.1"/>
</dbReference>
<name>A0A318NTB1_SERPL</name>
<dbReference type="InterPro" id="IPR010987">
    <property type="entry name" value="Glutathione-S-Trfase_C-like"/>
</dbReference>
<dbReference type="GO" id="GO:0006749">
    <property type="term" value="P:glutathione metabolic process"/>
    <property type="evidence" value="ECO:0007669"/>
    <property type="project" value="TreeGrafter"/>
</dbReference>
<dbReference type="Pfam" id="PF13417">
    <property type="entry name" value="GST_N_3"/>
    <property type="match status" value="1"/>
</dbReference>
<dbReference type="GO" id="GO:0006559">
    <property type="term" value="P:L-phenylalanine catabolic process"/>
    <property type="evidence" value="ECO:0007669"/>
    <property type="project" value="TreeGrafter"/>
</dbReference>
<dbReference type="InterPro" id="IPR036282">
    <property type="entry name" value="Glutathione-S-Trfase_C_sf"/>
</dbReference>
<protein>
    <submittedName>
        <fullName evidence="2">Maleylacetoacetate isomerase</fullName>
    </submittedName>
</protein>
<dbReference type="GO" id="GO:0005737">
    <property type="term" value="C:cytoplasm"/>
    <property type="evidence" value="ECO:0007669"/>
    <property type="project" value="InterPro"/>
</dbReference>
<keyword evidence="2" id="KW-0413">Isomerase</keyword>
<dbReference type="PANTHER" id="PTHR42673:SF21">
    <property type="entry name" value="GLUTATHIONE S-TRANSFERASE YFCF"/>
    <property type="match status" value="1"/>
</dbReference>
<dbReference type="InterPro" id="IPR036249">
    <property type="entry name" value="Thioredoxin-like_sf"/>
</dbReference>
<dbReference type="SFLD" id="SFLDG00358">
    <property type="entry name" value="Main_(cytGST)"/>
    <property type="match status" value="1"/>
</dbReference>
<gene>
    <name evidence="2" type="primary">maiA</name>
    <name evidence="2" type="ORF">CT690_21275</name>
</gene>
<dbReference type="PROSITE" id="PS50405">
    <property type="entry name" value="GST_CTER"/>
    <property type="match status" value="1"/>
</dbReference>
<evidence type="ECO:0000256" key="1">
    <source>
        <dbReference type="ARBA" id="ARBA00010007"/>
    </source>
</evidence>
<dbReference type="Gene3D" id="1.20.1050.10">
    <property type="match status" value="1"/>
</dbReference>
<dbReference type="Proteomes" id="UP000248196">
    <property type="component" value="Unassembled WGS sequence"/>
</dbReference>
<dbReference type="InterPro" id="IPR040079">
    <property type="entry name" value="Glutathione_S-Trfase"/>
</dbReference>
<dbReference type="SUPFAM" id="SSF47616">
    <property type="entry name" value="GST C-terminal domain-like"/>
    <property type="match status" value="1"/>
</dbReference>
<dbReference type="SUPFAM" id="SSF52833">
    <property type="entry name" value="Thioredoxin-like"/>
    <property type="match status" value="1"/>
</dbReference>
<dbReference type="Gene3D" id="3.40.30.10">
    <property type="entry name" value="Glutaredoxin"/>
    <property type="match status" value="1"/>
</dbReference>
<dbReference type="NCBIfam" id="TIGR01262">
    <property type="entry name" value="maiA"/>
    <property type="match status" value="1"/>
</dbReference>